<evidence type="ECO:0000313" key="3">
    <source>
        <dbReference type="Proteomes" id="UP000305546"/>
    </source>
</evidence>
<dbReference type="Pfam" id="PF00156">
    <property type="entry name" value="Pribosyltran"/>
    <property type="match status" value="1"/>
</dbReference>
<evidence type="ECO:0000313" key="2">
    <source>
        <dbReference type="EMBL" id="TNC28508.1"/>
    </source>
</evidence>
<organism evidence="2 3">
    <name type="scientific">Amycolatopsis alkalitolerans</name>
    <dbReference type="NCBI Taxonomy" id="2547244"/>
    <lineage>
        <taxon>Bacteria</taxon>
        <taxon>Bacillati</taxon>
        <taxon>Actinomycetota</taxon>
        <taxon>Actinomycetes</taxon>
        <taxon>Pseudonocardiales</taxon>
        <taxon>Pseudonocardiaceae</taxon>
        <taxon>Amycolatopsis</taxon>
    </lineage>
</organism>
<name>A0A5C4M9N8_9PSEU</name>
<dbReference type="InterPro" id="IPR000836">
    <property type="entry name" value="PRTase_dom"/>
</dbReference>
<dbReference type="OrthoDB" id="9810066at2"/>
<dbReference type="InterPro" id="IPR029057">
    <property type="entry name" value="PRTase-like"/>
</dbReference>
<sequence length="215" mass="23003">MTRIRAFRDRRAAGLHLGEELGRRRWHDPLVLGLARGGVVVAHAVAEVLDAPLDVAVARKIGAPGQPEFGVGAVTASGDATYDARSLRALGLHPEDLRESRDAEQAEARRRERVYLQGRAPQPRAGRDVILVDDGLATGVTARAAAHVIRADRPRSLVFATPVAALEAAAAIKAEVDDVICLLAPDELRAIGEWYADFTQTSDDEVIDLLGGGRA</sequence>
<reference evidence="2 3" key="1">
    <citation type="submission" date="2019-06" db="EMBL/GenBank/DDBJ databases">
        <title>Amycolatopsis alkalitolerans sp. nov., isolated from Gastrodia elata Blume.</title>
        <authorList>
            <person name="Narsing Rao M.P."/>
            <person name="Li W.J."/>
        </authorList>
    </citation>
    <scope>NUCLEOTIDE SEQUENCE [LARGE SCALE GENOMIC DNA]</scope>
    <source>
        <strain evidence="2 3">SYSUP0005</strain>
    </source>
</reference>
<proteinExistence type="predicted"/>
<protein>
    <submittedName>
        <fullName evidence="2">Phosphoribosyltransferase</fullName>
    </submittedName>
</protein>
<comment type="caution">
    <text evidence="2">The sequence shown here is derived from an EMBL/GenBank/DDBJ whole genome shotgun (WGS) entry which is preliminary data.</text>
</comment>
<dbReference type="EMBL" id="VDFW01000003">
    <property type="protein sequence ID" value="TNC28508.1"/>
    <property type="molecule type" value="Genomic_DNA"/>
</dbReference>
<dbReference type="Gene3D" id="3.40.50.2020">
    <property type="match status" value="1"/>
</dbReference>
<feature type="domain" description="Phosphoribosyltransferase" evidence="1">
    <location>
        <begin position="25"/>
        <end position="182"/>
    </location>
</feature>
<keyword evidence="3" id="KW-1185">Reference proteome</keyword>
<dbReference type="Gene3D" id="3.30.1310.20">
    <property type="entry name" value="PRTase-like"/>
    <property type="match status" value="1"/>
</dbReference>
<dbReference type="AlphaFoldDB" id="A0A5C4M9N8"/>
<keyword evidence="2" id="KW-0328">Glycosyltransferase</keyword>
<dbReference type="SUPFAM" id="SSF53271">
    <property type="entry name" value="PRTase-like"/>
    <property type="match status" value="1"/>
</dbReference>
<dbReference type="Proteomes" id="UP000305546">
    <property type="component" value="Unassembled WGS sequence"/>
</dbReference>
<accession>A0A5C4M9N8</accession>
<evidence type="ECO:0000259" key="1">
    <source>
        <dbReference type="Pfam" id="PF00156"/>
    </source>
</evidence>
<dbReference type="RefSeq" id="WP_139095286.1">
    <property type="nucleotide sequence ID" value="NZ_VDFW01000003.1"/>
</dbReference>
<keyword evidence="2" id="KW-0808">Transferase</keyword>
<dbReference type="CDD" id="cd06223">
    <property type="entry name" value="PRTases_typeI"/>
    <property type="match status" value="1"/>
</dbReference>
<dbReference type="GO" id="GO:0016757">
    <property type="term" value="F:glycosyltransferase activity"/>
    <property type="evidence" value="ECO:0007669"/>
    <property type="project" value="UniProtKB-KW"/>
</dbReference>
<gene>
    <name evidence="2" type="ORF">FG385_04330</name>
</gene>